<evidence type="ECO:0000313" key="2">
    <source>
        <dbReference type="EMBL" id="CAF9936088.1"/>
    </source>
</evidence>
<protein>
    <submittedName>
        <fullName evidence="2">Uncharacterized protein</fullName>
    </submittedName>
</protein>
<proteinExistence type="predicted"/>
<dbReference type="AlphaFoldDB" id="A0A8H3GAH1"/>
<evidence type="ECO:0000256" key="1">
    <source>
        <dbReference type="SAM" id="SignalP"/>
    </source>
</evidence>
<gene>
    <name evidence="2" type="ORF">HETSPECPRED_010007</name>
</gene>
<feature type="signal peptide" evidence="1">
    <location>
        <begin position="1"/>
        <end position="25"/>
    </location>
</feature>
<keyword evidence="1" id="KW-0732">Signal</keyword>
<dbReference type="EMBL" id="CAJPDS010000088">
    <property type="protein sequence ID" value="CAF9936088.1"/>
    <property type="molecule type" value="Genomic_DNA"/>
</dbReference>
<reference evidence="2" key="1">
    <citation type="submission" date="2021-03" db="EMBL/GenBank/DDBJ databases">
        <authorList>
            <person name="Tagirdzhanova G."/>
        </authorList>
    </citation>
    <scope>NUCLEOTIDE SEQUENCE</scope>
</reference>
<sequence length="134" mass="15302">MPSIRSLILAFLVLLLTIFTTTTTAYKAKLWTNDDCTGDLYQINWYSDDTCRDLDCANEFPLDMNLVEFDDDSYDGVCPSLNKSRPIYSIEYESDNGCMLALFTDKECHESYTVTNHQLKCLSPGYRIWGMSCG</sequence>
<dbReference type="Proteomes" id="UP000664521">
    <property type="component" value="Unassembled WGS sequence"/>
</dbReference>
<organism evidence="2 3">
    <name type="scientific">Heterodermia speciosa</name>
    <dbReference type="NCBI Taxonomy" id="116794"/>
    <lineage>
        <taxon>Eukaryota</taxon>
        <taxon>Fungi</taxon>
        <taxon>Dikarya</taxon>
        <taxon>Ascomycota</taxon>
        <taxon>Pezizomycotina</taxon>
        <taxon>Lecanoromycetes</taxon>
        <taxon>OSLEUM clade</taxon>
        <taxon>Lecanoromycetidae</taxon>
        <taxon>Caliciales</taxon>
        <taxon>Physciaceae</taxon>
        <taxon>Heterodermia</taxon>
    </lineage>
</organism>
<comment type="caution">
    <text evidence="2">The sequence shown here is derived from an EMBL/GenBank/DDBJ whole genome shotgun (WGS) entry which is preliminary data.</text>
</comment>
<name>A0A8H3GAH1_9LECA</name>
<keyword evidence="3" id="KW-1185">Reference proteome</keyword>
<feature type="chain" id="PRO_5034030410" evidence="1">
    <location>
        <begin position="26"/>
        <end position="134"/>
    </location>
</feature>
<accession>A0A8H3GAH1</accession>
<evidence type="ECO:0000313" key="3">
    <source>
        <dbReference type="Proteomes" id="UP000664521"/>
    </source>
</evidence>